<proteinExistence type="inferred from homology"/>
<keyword evidence="8 17" id="KW-0028">Amino-acid biosynthesis</keyword>
<dbReference type="GO" id="GO:0004084">
    <property type="term" value="F:branched-chain-amino-acid transaminase activity"/>
    <property type="evidence" value="ECO:0007669"/>
    <property type="project" value="UniProtKB-EC"/>
</dbReference>
<evidence type="ECO:0000256" key="17">
    <source>
        <dbReference type="RuleBase" id="RU364094"/>
    </source>
</evidence>
<dbReference type="InterPro" id="IPR018300">
    <property type="entry name" value="Aminotrans_IV_CS"/>
</dbReference>
<dbReference type="InterPro" id="IPR050571">
    <property type="entry name" value="Class-IV_PLP-Dep_Aminotrnsfr"/>
</dbReference>
<comment type="caution">
    <text evidence="18">The sequence shown here is derived from an EMBL/GenBank/DDBJ whole genome shotgun (WGS) entry which is preliminary data.</text>
</comment>
<comment type="catalytic activity">
    <reaction evidence="13 17">
        <text>L-isoleucine + 2-oxoglutarate = (S)-3-methyl-2-oxopentanoate + L-glutamate</text>
        <dbReference type="Rhea" id="RHEA:24801"/>
        <dbReference type="ChEBI" id="CHEBI:16810"/>
        <dbReference type="ChEBI" id="CHEBI:29985"/>
        <dbReference type="ChEBI" id="CHEBI:35146"/>
        <dbReference type="ChEBI" id="CHEBI:58045"/>
        <dbReference type="EC" id="2.6.1.42"/>
    </reaction>
</comment>
<keyword evidence="10 16" id="KW-0663">Pyridoxal phosphate</keyword>
<evidence type="ECO:0000256" key="15">
    <source>
        <dbReference type="RuleBase" id="RU004106"/>
    </source>
</evidence>
<dbReference type="NCBIfam" id="TIGR01122">
    <property type="entry name" value="ilvE_I"/>
    <property type="match status" value="1"/>
</dbReference>
<gene>
    <name evidence="17" type="primary">ilvE</name>
    <name evidence="18" type="ORF">ENN51_09515</name>
</gene>
<reference evidence="18" key="1">
    <citation type="journal article" date="2020" name="mSystems">
        <title>Genome- and Community-Level Interaction Insights into Carbon Utilization and Element Cycling Functions of Hydrothermarchaeota in Hydrothermal Sediment.</title>
        <authorList>
            <person name="Zhou Z."/>
            <person name="Liu Y."/>
            <person name="Xu W."/>
            <person name="Pan J."/>
            <person name="Luo Z.H."/>
            <person name="Li M."/>
        </authorList>
    </citation>
    <scope>NUCLEOTIDE SEQUENCE [LARGE SCALE GENOMIC DNA]</scope>
    <source>
        <strain evidence="18">SpSt-1182</strain>
    </source>
</reference>
<comment type="catalytic activity">
    <reaction evidence="14 17">
        <text>L-leucine + 2-oxoglutarate = 4-methyl-2-oxopentanoate + L-glutamate</text>
        <dbReference type="Rhea" id="RHEA:18321"/>
        <dbReference type="ChEBI" id="CHEBI:16810"/>
        <dbReference type="ChEBI" id="CHEBI:17865"/>
        <dbReference type="ChEBI" id="CHEBI:29985"/>
        <dbReference type="ChEBI" id="CHEBI:57427"/>
        <dbReference type="EC" id="2.6.1.42"/>
    </reaction>
</comment>
<dbReference type="PANTHER" id="PTHR42743">
    <property type="entry name" value="AMINO-ACID AMINOTRANSFERASE"/>
    <property type="match status" value="1"/>
</dbReference>
<sequence>MGLEEKKADFIWLNGNYIPWDEARIHICSHVIHYGTGVFEGIRCYKTPKGPAIFRMQEHTERLFNSAKIYRMEIPFTHDQVNAAMQDIIRRNKHDECYIRPIVYRGYNELGVNPFNCPVDIALITWYWGKYLGPEALEQGVDVMVSSWNRMSPNTFPAMSKTCANYMNSQLIKMEAIKYGFVEGIALDVNGFLSEGSGENLFVVRKGVIHTPPLHATILPGITRDTIITLAREMGITVVETMMLREMLYIADEVFFTGSAAEVTPIRSVDKIQIGAGKCGPITKKLQDAFFAIIEGRAEDRHGWLTHVR</sequence>
<dbReference type="InterPro" id="IPR036038">
    <property type="entry name" value="Aminotransferase-like"/>
</dbReference>
<evidence type="ECO:0000256" key="16">
    <source>
        <dbReference type="RuleBase" id="RU004516"/>
    </source>
</evidence>
<dbReference type="InterPro" id="IPR005785">
    <property type="entry name" value="B_amino_transI"/>
</dbReference>
<evidence type="ECO:0000313" key="18">
    <source>
        <dbReference type="EMBL" id="HDR00502.1"/>
    </source>
</evidence>
<dbReference type="SUPFAM" id="SSF56752">
    <property type="entry name" value="D-aminoacid aminotransferase-like PLP-dependent enzymes"/>
    <property type="match status" value="1"/>
</dbReference>
<dbReference type="Gene3D" id="3.20.10.10">
    <property type="entry name" value="D-amino Acid Aminotransferase, subunit A, domain 2"/>
    <property type="match status" value="1"/>
</dbReference>
<keyword evidence="9 17" id="KW-0808">Transferase</keyword>
<evidence type="ECO:0000256" key="4">
    <source>
        <dbReference type="ARBA" id="ARBA00004931"/>
    </source>
</evidence>
<accession>A0A7V0T7Y7</accession>
<comment type="catalytic activity">
    <reaction evidence="12 17">
        <text>L-valine + 2-oxoglutarate = 3-methyl-2-oxobutanoate + L-glutamate</text>
        <dbReference type="Rhea" id="RHEA:24813"/>
        <dbReference type="ChEBI" id="CHEBI:11851"/>
        <dbReference type="ChEBI" id="CHEBI:16810"/>
        <dbReference type="ChEBI" id="CHEBI:29985"/>
        <dbReference type="ChEBI" id="CHEBI:57762"/>
        <dbReference type="EC" id="2.6.1.42"/>
    </reaction>
</comment>
<dbReference type="GO" id="GO:0009098">
    <property type="term" value="P:L-leucine biosynthetic process"/>
    <property type="evidence" value="ECO:0007669"/>
    <property type="project" value="UniProtKB-UniPathway"/>
</dbReference>
<evidence type="ECO:0000256" key="1">
    <source>
        <dbReference type="ARBA" id="ARBA00001933"/>
    </source>
</evidence>
<dbReference type="InterPro" id="IPR001544">
    <property type="entry name" value="Aminotrans_IV"/>
</dbReference>
<dbReference type="Proteomes" id="UP000885672">
    <property type="component" value="Unassembled WGS sequence"/>
</dbReference>
<dbReference type="GO" id="GO:0009099">
    <property type="term" value="P:L-valine biosynthetic process"/>
    <property type="evidence" value="ECO:0007669"/>
    <property type="project" value="UniProtKB-UniPathway"/>
</dbReference>
<dbReference type="PROSITE" id="PS00770">
    <property type="entry name" value="AA_TRANSFER_CLASS_4"/>
    <property type="match status" value="1"/>
</dbReference>
<evidence type="ECO:0000256" key="7">
    <source>
        <dbReference type="ARBA" id="ARBA00022576"/>
    </source>
</evidence>
<dbReference type="AlphaFoldDB" id="A0A7V0T7Y7"/>
<evidence type="ECO:0000256" key="5">
    <source>
        <dbReference type="ARBA" id="ARBA00005072"/>
    </source>
</evidence>
<evidence type="ECO:0000256" key="8">
    <source>
        <dbReference type="ARBA" id="ARBA00022605"/>
    </source>
</evidence>
<comment type="pathway">
    <text evidence="5 17">Amino-acid biosynthesis; L-leucine biosynthesis; L-leucine from 3-methyl-2-oxobutanoate: step 4/4.</text>
</comment>
<dbReference type="InterPro" id="IPR033939">
    <property type="entry name" value="BCAT_family"/>
</dbReference>
<organism evidence="18">
    <name type="scientific">candidate division WOR-3 bacterium</name>
    <dbReference type="NCBI Taxonomy" id="2052148"/>
    <lineage>
        <taxon>Bacteria</taxon>
        <taxon>Bacteria division WOR-3</taxon>
    </lineage>
</organism>
<dbReference type="InterPro" id="IPR043132">
    <property type="entry name" value="BCAT-like_C"/>
</dbReference>
<evidence type="ECO:0000256" key="10">
    <source>
        <dbReference type="ARBA" id="ARBA00022898"/>
    </source>
</evidence>
<dbReference type="GO" id="GO:0005829">
    <property type="term" value="C:cytosol"/>
    <property type="evidence" value="ECO:0007669"/>
    <property type="project" value="TreeGrafter"/>
</dbReference>
<dbReference type="GO" id="GO:0009097">
    <property type="term" value="P:isoleucine biosynthetic process"/>
    <property type="evidence" value="ECO:0007669"/>
    <property type="project" value="UniProtKB-UniPathway"/>
</dbReference>
<dbReference type="Pfam" id="PF01063">
    <property type="entry name" value="Aminotran_4"/>
    <property type="match status" value="1"/>
</dbReference>
<evidence type="ECO:0000256" key="3">
    <source>
        <dbReference type="ARBA" id="ARBA00004824"/>
    </source>
</evidence>
<dbReference type="FunFam" id="3.20.10.10:FF:000001">
    <property type="entry name" value="Branched-chain-amino-acid aminotransferase"/>
    <property type="match status" value="1"/>
</dbReference>
<evidence type="ECO:0000256" key="2">
    <source>
        <dbReference type="ARBA" id="ARBA00003109"/>
    </source>
</evidence>
<dbReference type="UniPathway" id="UPA00049">
    <property type="reaction ID" value="UER00062"/>
</dbReference>
<dbReference type="UniPathway" id="UPA00047">
    <property type="reaction ID" value="UER00058"/>
</dbReference>
<comment type="similarity">
    <text evidence="6 15">Belongs to the class-IV pyridoxal-phosphate-dependent aminotransferase family.</text>
</comment>
<comment type="pathway">
    <text evidence="3 17">Amino-acid biosynthesis; L-isoleucine biosynthesis; L-isoleucine from 2-oxobutanoate: step 4/4.</text>
</comment>
<evidence type="ECO:0000256" key="9">
    <source>
        <dbReference type="ARBA" id="ARBA00022679"/>
    </source>
</evidence>
<dbReference type="NCBIfam" id="NF005146">
    <property type="entry name" value="PRK06606.1"/>
    <property type="match status" value="1"/>
</dbReference>
<dbReference type="CDD" id="cd01557">
    <property type="entry name" value="BCAT_beta_family"/>
    <property type="match status" value="1"/>
</dbReference>
<comment type="pathway">
    <text evidence="4 17">Amino-acid biosynthesis; L-valine biosynthesis; L-valine from pyruvate: step 4/4.</text>
</comment>
<dbReference type="PANTHER" id="PTHR42743:SF11">
    <property type="entry name" value="AMINODEOXYCHORISMATE LYASE"/>
    <property type="match status" value="1"/>
</dbReference>
<evidence type="ECO:0000256" key="14">
    <source>
        <dbReference type="ARBA" id="ARBA00049229"/>
    </source>
</evidence>
<evidence type="ECO:0000256" key="11">
    <source>
        <dbReference type="ARBA" id="ARBA00023304"/>
    </source>
</evidence>
<comment type="cofactor">
    <cofactor evidence="1 16">
        <name>pyridoxal 5'-phosphate</name>
        <dbReference type="ChEBI" id="CHEBI:597326"/>
    </cofactor>
</comment>
<evidence type="ECO:0000256" key="6">
    <source>
        <dbReference type="ARBA" id="ARBA00009320"/>
    </source>
</evidence>
<keyword evidence="11 17" id="KW-0100">Branched-chain amino acid biosynthesis</keyword>
<keyword evidence="7 17" id="KW-0032">Aminotransferase</keyword>
<dbReference type="Gene3D" id="3.30.470.10">
    <property type="match status" value="1"/>
</dbReference>
<dbReference type="EC" id="2.6.1.42" evidence="17"/>
<dbReference type="InterPro" id="IPR043131">
    <property type="entry name" value="BCAT-like_N"/>
</dbReference>
<protein>
    <recommendedName>
        <fullName evidence="17">Branched-chain-amino-acid aminotransferase</fullName>
        <shortName evidence="17">BCAT</shortName>
        <ecNumber evidence="17">2.6.1.42</ecNumber>
    </recommendedName>
</protein>
<comment type="function">
    <text evidence="2 17">Acts on leucine, isoleucine and valine.</text>
</comment>
<dbReference type="UniPathway" id="UPA00048">
    <property type="reaction ID" value="UER00073"/>
</dbReference>
<name>A0A7V0T7Y7_UNCW3</name>
<evidence type="ECO:0000256" key="13">
    <source>
        <dbReference type="ARBA" id="ARBA00048798"/>
    </source>
</evidence>
<evidence type="ECO:0000256" key="12">
    <source>
        <dbReference type="ARBA" id="ARBA00048212"/>
    </source>
</evidence>
<dbReference type="EMBL" id="DSBX01000363">
    <property type="protein sequence ID" value="HDR00502.1"/>
    <property type="molecule type" value="Genomic_DNA"/>
</dbReference>